<reference evidence="1" key="1">
    <citation type="submission" date="2014-11" db="EMBL/GenBank/DDBJ databases">
        <authorList>
            <person name="Amaro Gonzalez C."/>
        </authorList>
    </citation>
    <scope>NUCLEOTIDE SEQUENCE</scope>
</reference>
<name>A0A0E9XHL2_ANGAN</name>
<accession>A0A0E9XHL2</accession>
<dbReference type="EMBL" id="GBXM01007389">
    <property type="protein sequence ID" value="JAI01189.1"/>
    <property type="molecule type" value="Transcribed_RNA"/>
</dbReference>
<protein>
    <submittedName>
        <fullName evidence="1">Uncharacterized protein</fullName>
    </submittedName>
</protein>
<reference evidence="1" key="2">
    <citation type="journal article" date="2015" name="Fish Shellfish Immunol.">
        <title>Early steps in the European eel (Anguilla anguilla)-Vibrio vulnificus interaction in the gills: Role of the RtxA13 toxin.</title>
        <authorList>
            <person name="Callol A."/>
            <person name="Pajuelo D."/>
            <person name="Ebbesson L."/>
            <person name="Teles M."/>
            <person name="MacKenzie S."/>
            <person name="Amaro C."/>
        </authorList>
    </citation>
    <scope>NUCLEOTIDE SEQUENCE</scope>
</reference>
<proteinExistence type="predicted"/>
<dbReference type="AlphaFoldDB" id="A0A0E9XHL2"/>
<evidence type="ECO:0000313" key="1">
    <source>
        <dbReference type="EMBL" id="JAI01189.1"/>
    </source>
</evidence>
<sequence>MYLLVHSSIHIHESIADFVPVTPGLGSTGRCGRAVAVESGLLNQSQSVSSSVPPLEQGCCALL</sequence>
<organism evidence="1">
    <name type="scientific">Anguilla anguilla</name>
    <name type="common">European freshwater eel</name>
    <name type="synonym">Muraena anguilla</name>
    <dbReference type="NCBI Taxonomy" id="7936"/>
    <lineage>
        <taxon>Eukaryota</taxon>
        <taxon>Metazoa</taxon>
        <taxon>Chordata</taxon>
        <taxon>Craniata</taxon>
        <taxon>Vertebrata</taxon>
        <taxon>Euteleostomi</taxon>
        <taxon>Actinopterygii</taxon>
        <taxon>Neopterygii</taxon>
        <taxon>Teleostei</taxon>
        <taxon>Anguilliformes</taxon>
        <taxon>Anguillidae</taxon>
        <taxon>Anguilla</taxon>
    </lineage>
</organism>